<accession>A0A3S2YMX1</accession>
<gene>
    <name evidence="1" type="ORF">EOE48_20610</name>
</gene>
<evidence type="ECO:0000313" key="2">
    <source>
        <dbReference type="Proteomes" id="UP000286997"/>
    </source>
</evidence>
<evidence type="ECO:0000313" key="1">
    <source>
        <dbReference type="EMBL" id="RVU15212.1"/>
    </source>
</evidence>
<protein>
    <submittedName>
        <fullName evidence="1">Uncharacterized protein</fullName>
    </submittedName>
</protein>
<dbReference type="RefSeq" id="WP_127732656.1">
    <property type="nucleotide sequence ID" value="NZ_SACP01000023.1"/>
</dbReference>
<name>A0A3S2YMX1_9HYPH</name>
<dbReference type="EMBL" id="SACP01000023">
    <property type="protein sequence ID" value="RVU15212.1"/>
    <property type="molecule type" value="Genomic_DNA"/>
</dbReference>
<organism evidence="1 2">
    <name type="scientific">Methylobacterium oryzihabitans</name>
    <dbReference type="NCBI Taxonomy" id="2499852"/>
    <lineage>
        <taxon>Bacteria</taxon>
        <taxon>Pseudomonadati</taxon>
        <taxon>Pseudomonadota</taxon>
        <taxon>Alphaproteobacteria</taxon>
        <taxon>Hyphomicrobiales</taxon>
        <taxon>Methylobacteriaceae</taxon>
        <taxon>Methylobacterium</taxon>
    </lineage>
</organism>
<reference evidence="1 2" key="1">
    <citation type="submission" date="2019-01" db="EMBL/GenBank/DDBJ databases">
        <authorList>
            <person name="Chen W.-M."/>
        </authorList>
    </citation>
    <scope>NUCLEOTIDE SEQUENCE [LARGE SCALE GENOMIC DNA]</scope>
    <source>
        <strain evidence="1 2">TER-1</strain>
    </source>
</reference>
<keyword evidence="2" id="KW-1185">Reference proteome</keyword>
<proteinExistence type="predicted"/>
<sequence>MSSPDTPAPKRTHPPVIGGGFIVLNRTGKSGRLRAGYAPHEHGSQADAETEAARLAAHHRREFVVFQAVSSVFPPVADTSAPASTGEDGTC</sequence>
<dbReference type="AlphaFoldDB" id="A0A3S2YMX1"/>
<comment type="caution">
    <text evidence="1">The sequence shown here is derived from an EMBL/GenBank/DDBJ whole genome shotgun (WGS) entry which is preliminary data.</text>
</comment>
<dbReference type="Proteomes" id="UP000286997">
    <property type="component" value="Unassembled WGS sequence"/>
</dbReference>